<feature type="transmembrane region" description="Helical" evidence="2">
    <location>
        <begin position="359"/>
        <end position="379"/>
    </location>
</feature>
<organism evidence="4">
    <name type="scientific">Nitratidesulfovibrio vulgaris (strain DSM 19637 / Miyazaki F)</name>
    <name type="common">Desulfovibrio vulgaris</name>
    <dbReference type="NCBI Taxonomy" id="883"/>
    <lineage>
        <taxon>Bacteria</taxon>
        <taxon>Pseudomonadati</taxon>
        <taxon>Thermodesulfobacteriota</taxon>
        <taxon>Desulfovibrionia</taxon>
        <taxon>Desulfovibrionales</taxon>
        <taxon>Desulfovibrionaceae</taxon>
        <taxon>Nitratidesulfovibrio</taxon>
    </lineage>
</organism>
<dbReference type="Pfam" id="PF07697">
    <property type="entry name" value="7TMR-HDED"/>
    <property type="match status" value="1"/>
</dbReference>
<feature type="compositionally biased region" description="Low complexity" evidence="1">
    <location>
        <begin position="824"/>
        <end position="835"/>
    </location>
</feature>
<dbReference type="Pfam" id="PF07698">
    <property type="entry name" value="7TM-7TMR_HD"/>
    <property type="match status" value="1"/>
</dbReference>
<name>B8DKV4_NITV9</name>
<feature type="transmembrane region" description="Helical" evidence="2">
    <location>
        <begin position="386"/>
        <end position="408"/>
    </location>
</feature>
<dbReference type="EMBL" id="CP001197">
    <property type="protein sequence ID" value="ACL07533.1"/>
    <property type="molecule type" value="Genomic_DNA"/>
</dbReference>
<dbReference type="NCBIfam" id="TIGR00277">
    <property type="entry name" value="HDIG"/>
    <property type="match status" value="1"/>
</dbReference>
<dbReference type="eggNOG" id="COG1480">
    <property type="taxonomic scope" value="Bacteria"/>
</dbReference>
<dbReference type="OrthoDB" id="9806952at2"/>
<dbReference type="GO" id="GO:0016787">
    <property type="term" value="F:hydrolase activity"/>
    <property type="evidence" value="ECO:0007669"/>
    <property type="project" value="UniProtKB-KW"/>
</dbReference>
<dbReference type="InterPro" id="IPR006674">
    <property type="entry name" value="HD_domain"/>
</dbReference>
<feature type="transmembrane region" description="Helical" evidence="2">
    <location>
        <begin position="288"/>
        <end position="312"/>
    </location>
</feature>
<dbReference type="PANTHER" id="PTHR36442:SF1">
    <property type="entry name" value="CYCLIC-DI-AMP PHOSPHODIESTERASE PGPH"/>
    <property type="match status" value="1"/>
</dbReference>
<reference evidence="4" key="1">
    <citation type="submission" date="2008-10" db="EMBL/GenBank/DDBJ databases">
        <title>Complete sequence of Desulfovibrio vulgaris str. 'Miyazaki F'.</title>
        <authorList>
            <person name="Lucas S."/>
            <person name="Copeland A."/>
            <person name="Lapidus A."/>
            <person name="Glavina del Rio T."/>
            <person name="Dalin E."/>
            <person name="Tice H."/>
            <person name="Bruce D."/>
            <person name="Goodwin L."/>
            <person name="Pitluck S."/>
            <person name="Sims D."/>
            <person name="Brettin T."/>
            <person name="Detter J.C."/>
            <person name="Han C."/>
            <person name="Larimer F."/>
            <person name="Land M."/>
            <person name="Hauser L."/>
            <person name="Kyrpides N."/>
            <person name="Mikhailova N."/>
            <person name="Hazen T.C."/>
            <person name="Richardson P."/>
        </authorList>
    </citation>
    <scope>NUCLEOTIDE SEQUENCE</scope>
    <source>
        <strain evidence="4">Miyazaki F</strain>
    </source>
</reference>
<dbReference type="SMART" id="SM00471">
    <property type="entry name" value="HDc"/>
    <property type="match status" value="1"/>
</dbReference>
<accession>B8DKV4</accession>
<dbReference type="InterPro" id="IPR011621">
    <property type="entry name" value="Metal-dep_PHydrolase_7TM_intra"/>
</dbReference>
<evidence type="ECO:0000259" key="3">
    <source>
        <dbReference type="SMART" id="SM00471"/>
    </source>
</evidence>
<dbReference type="STRING" id="883.DvMF_0576"/>
<feature type="transmembrane region" description="Helical" evidence="2">
    <location>
        <begin position="324"/>
        <end position="344"/>
    </location>
</feature>
<dbReference type="Pfam" id="PF01966">
    <property type="entry name" value="HD"/>
    <property type="match status" value="1"/>
</dbReference>
<protein>
    <submittedName>
        <fullName evidence="4">Metal dependent phosphohydrolase</fullName>
    </submittedName>
</protein>
<evidence type="ECO:0000256" key="1">
    <source>
        <dbReference type="SAM" id="MobiDB-lite"/>
    </source>
</evidence>
<dbReference type="Gene3D" id="1.10.3210.10">
    <property type="entry name" value="Hypothetical protein af1432"/>
    <property type="match status" value="1"/>
</dbReference>
<dbReference type="SUPFAM" id="SSF109604">
    <property type="entry name" value="HD-domain/PDEase-like"/>
    <property type="match status" value="1"/>
</dbReference>
<dbReference type="InterPro" id="IPR003607">
    <property type="entry name" value="HD/PDEase_dom"/>
</dbReference>
<keyword evidence="2" id="KW-0472">Membrane</keyword>
<feature type="transmembrane region" description="Helical" evidence="2">
    <location>
        <begin position="428"/>
        <end position="449"/>
    </location>
</feature>
<proteinExistence type="predicted"/>
<evidence type="ECO:0000256" key="2">
    <source>
        <dbReference type="SAM" id="Phobius"/>
    </source>
</evidence>
<keyword evidence="2" id="KW-1133">Transmembrane helix</keyword>
<sequence>MAAPFRWLARHQAGPGLLFFCLAMVALSVLAGANLSPSVRLYVAGEIASQEVTADRDLLVEDVQGTRARRDQVAQLQPAVFDLSREPVTALRQRVHEIFLAVNHADPAEQEQLRWQLAEALGTEITERTINVLASEELQTLVTTRALPWLESRLAEGVSADTRIVLQFKGGVLLRDLATGSETLRSDLQNLHDLRSVVSELSQNLKNETKASLAVRRTAVLLLSPLLSPTLTLNREATDARVAEMTAAVEPVFYRIQKGEVVVRQGERVSREHQMKLQALWARKGEKVHLATVAGVLLTSLLLGAGMLFSPSGRMGSAVRQKDLFFVALLLLVFALMSKGLTLLGQRVLEQGASLTPEVLAFAFPVAGAAGLAALIFSARRYCVTGLLLAFFCTVLAGGGLPLFMFYFLGAMWNTWLVTRAQTRQDVVWSTLPLCAGQLLIWLGATALGGHVDPAAMAWGVLAVAVNAMLSLLLLFALSPIIELCLGYTTRFRLMELMNLEQPLLQDLMVAVPGTYHHSLIVSNMVEAGAKAIGANSLLCKVAALYHDIGKLSRPEYFIENQFGGRNKHDKLAPSMSALILTSHVKKGVELAQQHRLGQEIVDIIGQHHGARVIRYFYQKAVNQGENPREQDYQYPGPRPQTREAAIVMLADAVEASSRTLVDPTPARIKGHIDTIVKGIFAEGQLDESELTFKDLHKLGENFHRILTGLFHQRIGYPDAAKPGQPDRSPDRDAPKCGENGAEKCPDKNGDKASDKNGKTVEKNGGNGDAPNPVCPVCPPPCPDTATTAPCPVCDEPQPPMPCCYGTLDGGNGDGPVKTDAPVNAPAGTSANTPANTPPGTPGDTPESAAEAGAKPSKPV</sequence>
<dbReference type="CDD" id="cd00077">
    <property type="entry name" value="HDc"/>
    <property type="match status" value="1"/>
</dbReference>
<dbReference type="InterPro" id="IPR011624">
    <property type="entry name" value="Metal-dep_PHydrolase_7TM_extra"/>
</dbReference>
<dbReference type="InterPro" id="IPR052722">
    <property type="entry name" value="PgpH_phosphodiesterase"/>
</dbReference>
<feature type="transmembrane region" description="Helical" evidence="2">
    <location>
        <begin position="456"/>
        <end position="478"/>
    </location>
</feature>
<feature type="region of interest" description="Disordered" evidence="1">
    <location>
        <begin position="717"/>
        <end position="773"/>
    </location>
</feature>
<gene>
    <name evidence="4" type="ordered locus">DvMF_0576</name>
</gene>
<dbReference type="InterPro" id="IPR006675">
    <property type="entry name" value="HDIG_dom"/>
</dbReference>
<dbReference type="AlphaFoldDB" id="B8DKV4"/>
<keyword evidence="2" id="KW-0812">Transmembrane</keyword>
<dbReference type="HOGENOM" id="CLU_015767_1_2_7"/>
<feature type="compositionally biased region" description="Basic and acidic residues" evidence="1">
    <location>
        <begin position="728"/>
        <end position="762"/>
    </location>
</feature>
<dbReference type="KEGG" id="dvm:DvMF_0576"/>
<keyword evidence="4" id="KW-0378">Hydrolase</keyword>
<evidence type="ECO:0000313" key="4">
    <source>
        <dbReference type="EMBL" id="ACL07533.1"/>
    </source>
</evidence>
<dbReference type="PANTHER" id="PTHR36442">
    <property type="entry name" value="CYCLIC-DI-AMP PHOSPHODIESTERASE PGPH"/>
    <property type="match status" value="1"/>
</dbReference>
<feature type="domain" description="HD/PDEase" evidence="3">
    <location>
        <begin position="511"/>
        <end position="666"/>
    </location>
</feature>
<feature type="region of interest" description="Disordered" evidence="1">
    <location>
        <begin position="806"/>
        <end position="860"/>
    </location>
</feature>